<dbReference type="Proteomes" id="UP000095287">
    <property type="component" value="Unplaced"/>
</dbReference>
<accession>A0A1I7Y6B4</accession>
<dbReference type="WBParaSite" id="L893_g13115.t1">
    <property type="protein sequence ID" value="L893_g13115.t1"/>
    <property type="gene ID" value="L893_g13115"/>
</dbReference>
<sequence>MEGRRRDKSLFGRYFDEAANPGIHSVADDYLKWIKSPISYLGGAQGDRNGDEATSTTQLINQASSVDRMAARFSALVEWPKAEHILCDKTPGGLTCALRDYINFLSSNHRETVQSELMPRKRTEYSLLRTSKFPLPKAEKRFMRIKGSAVNVSKASN</sequence>
<reference evidence="2" key="1">
    <citation type="submission" date="2016-11" db="UniProtKB">
        <authorList>
            <consortium name="WormBaseParasite"/>
        </authorList>
    </citation>
    <scope>IDENTIFICATION</scope>
</reference>
<organism evidence="1 2">
    <name type="scientific">Steinernema glaseri</name>
    <dbReference type="NCBI Taxonomy" id="37863"/>
    <lineage>
        <taxon>Eukaryota</taxon>
        <taxon>Metazoa</taxon>
        <taxon>Ecdysozoa</taxon>
        <taxon>Nematoda</taxon>
        <taxon>Chromadorea</taxon>
        <taxon>Rhabditida</taxon>
        <taxon>Tylenchina</taxon>
        <taxon>Panagrolaimomorpha</taxon>
        <taxon>Strongyloidoidea</taxon>
        <taxon>Steinernematidae</taxon>
        <taxon>Steinernema</taxon>
    </lineage>
</organism>
<proteinExistence type="predicted"/>
<evidence type="ECO:0000313" key="2">
    <source>
        <dbReference type="WBParaSite" id="L893_g13115.t1"/>
    </source>
</evidence>
<name>A0A1I7Y6B4_9BILA</name>
<protein>
    <submittedName>
        <fullName evidence="2">Uncharacterized protein</fullName>
    </submittedName>
</protein>
<keyword evidence="1" id="KW-1185">Reference proteome</keyword>
<dbReference type="AlphaFoldDB" id="A0A1I7Y6B4"/>
<evidence type="ECO:0000313" key="1">
    <source>
        <dbReference type="Proteomes" id="UP000095287"/>
    </source>
</evidence>